<accession>A0ABN9UR17</accession>
<evidence type="ECO:0000259" key="6">
    <source>
        <dbReference type="PROSITE" id="PS51044"/>
    </source>
</evidence>
<dbReference type="InterPro" id="IPR004181">
    <property type="entry name" value="Znf_MIZ"/>
</dbReference>
<protein>
    <recommendedName>
        <fullName evidence="6">SP-RING-type domain-containing protein</fullName>
    </recommendedName>
</protein>
<evidence type="ECO:0000256" key="5">
    <source>
        <dbReference type="SAM" id="MobiDB-lite"/>
    </source>
</evidence>
<feature type="compositionally biased region" description="Low complexity" evidence="5">
    <location>
        <begin position="325"/>
        <end position="335"/>
    </location>
</feature>
<proteinExistence type="predicted"/>
<dbReference type="PANTHER" id="PTHR10782:SF4">
    <property type="entry name" value="TONALLI, ISOFORM E"/>
    <property type="match status" value="1"/>
</dbReference>
<gene>
    <name evidence="7" type="ORF">PCOR1329_LOCUS49708</name>
</gene>
<feature type="region of interest" description="Disordered" evidence="5">
    <location>
        <begin position="281"/>
        <end position="366"/>
    </location>
</feature>
<dbReference type="PROSITE" id="PS51044">
    <property type="entry name" value="ZF_SP_RING"/>
    <property type="match status" value="1"/>
</dbReference>
<evidence type="ECO:0000256" key="4">
    <source>
        <dbReference type="PROSITE-ProRule" id="PRU00452"/>
    </source>
</evidence>
<organism evidence="7 8">
    <name type="scientific">Prorocentrum cordatum</name>
    <dbReference type="NCBI Taxonomy" id="2364126"/>
    <lineage>
        <taxon>Eukaryota</taxon>
        <taxon>Sar</taxon>
        <taxon>Alveolata</taxon>
        <taxon>Dinophyceae</taxon>
        <taxon>Prorocentrales</taxon>
        <taxon>Prorocentraceae</taxon>
        <taxon>Prorocentrum</taxon>
    </lineage>
</organism>
<dbReference type="Gene3D" id="3.30.40.10">
    <property type="entry name" value="Zinc/RING finger domain, C3HC4 (zinc finger)"/>
    <property type="match status" value="1"/>
</dbReference>
<dbReference type="Pfam" id="PF02891">
    <property type="entry name" value="zf-MIZ"/>
    <property type="match status" value="1"/>
</dbReference>
<keyword evidence="8" id="KW-1185">Reference proteome</keyword>
<feature type="region of interest" description="Disordered" evidence="5">
    <location>
        <begin position="387"/>
        <end position="415"/>
    </location>
</feature>
<dbReference type="Proteomes" id="UP001189429">
    <property type="component" value="Unassembled WGS sequence"/>
</dbReference>
<dbReference type="EMBL" id="CAUYUJ010016018">
    <property type="protein sequence ID" value="CAK0860851.1"/>
    <property type="molecule type" value="Genomic_DNA"/>
</dbReference>
<evidence type="ECO:0000256" key="2">
    <source>
        <dbReference type="ARBA" id="ARBA00022771"/>
    </source>
</evidence>
<keyword evidence="2 4" id="KW-0863">Zinc-finger</keyword>
<sequence length="415" mass="44067">MKAMDPFNEVVEPGGVLVCRRLSRGCLDLTLDLPELRQWRRDSLHVEVRMVRPGKSMDLHAWPRRLEVCVNGTLAFGIAPPEEGHKRRDVPEDVSVALRPGENRVSVQAEDDAVEDYVLAVLLTAPRADADLARRVGEVPLDAARDRAVALLGGPTPGEEVECMTSATLKLTCPITMGRVVGPVRGKACRHVQCFGLDAYLAINRQMQAFNSRWCCPVCARVLRPVDLCGDPYVASIAAKAPRDVTDVEVGRDGGWSLPVAAPARGHRHRLFRMATEAKRDAEGSVLGPARDLTPEKGGDVLDLTPETGDVMELDDKPPEGGSPGARAARAAPLGNSLVSPRSAGAPRAVAGSPGEDPLEESSQELLVPAAPSACALLQEACADSAAALGEESSQEVITAAAPTAAAQQRHGPLD</sequence>
<evidence type="ECO:0000256" key="1">
    <source>
        <dbReference type="ARBA" id="ARBA00022723"/>
    </source>
</evidence>
<feature type="domain" description="SP-RING-type" evidence="6">
    <location>
        <begin position="158"/>
        <end position="247"/>
    </location>
</feature>
<reference evidence="7" key="1">
    <citation type="submission" date="2023-10" db="EMBL/GenBank/DDBJ databases">
        <authorList>
            <person name="Chen Y."/>
            <person name="Shah S."/>
            <person name="Dougan E. K."/>
            <person name="Thang M."/>
            <person name="Chan C."/>
        </authorList>
    </citation>
    <scope>NUCLEOTIDE SEQUENCE [LARGE SCALE GENOMIC DNA]</scope>
</reference>
<evidence type="ECO:0000256" key="3">
    <source>
        <dbReference type="ARBA" id="ARBA00022833"/>
    </source>
</evidence>
<dbReference type="CDD" id="cd16650">
    <property type="entry name" value="SP-RING_PIAS-like"/>
    <property type="match status" value="1"/>
</dbReference>
<comment type="caution">
    <text evidence="7">The sequence shown here is derived from an EMBL/GenBank/DDBJ whole genome shotgun (WGS) entry which is preliminary data.</text>
</comment>
<name>A0ABN9UR17_9DINO</name>
<evidence type="ECO:0000313" key="8">
    <source>
        <dbReference type="Proteomes" id="UP001189429"/>
    </source>
</evidence>
<evidence type="ECO:0000313" key="7">
    <source>
        <dbReference type="EMBL" id="CAK0860851.1"/>
    </source>
</evidence>
<dbReference type="InterPro" id="IPR013083">
    <property type="entry name" value="Znf_RING/FYVE/PHD"/>
</dbReference>
<keyword evidence="1" id="KW-0479">Metal-binding</keyword>
<keyword evidence="3" id="KW-0862">Zinc</keyword>
<dbReference type="PANTHER" id="PTHR10782">
    <property type="entry name" value="ZINC FINGER MIZ DOMAIN-CONTAINING PROTEIN"/>
    <property type="match status" value="1"/>
</dbReference>